<dbReference type="RefSeq" id="WP_230981337.1">
    <property type="nucleotide sequence ID" value="NZ_CP080999.1"/>
</dbReference>
<evidence type="ECO:0000256" key="6">
    <source>
        <dbReference type="ARBA" id="ARBA00023717"/>
    </source>
</evidence>
<dbReference type="PANTHER" id="PTHR11941">
    <property type="entry name" value="ENOYL-COA HYDRATASE-RELATED"/>
    <property type="match status" value="1"/>
</dbReference>
<dbReference type="PANTHER" id="PTHR11941:SF54">
    <property type="entry name" value="ENOYL-COA HYDRATASE, MITOCHONDRIAL"/>
    <property type="match status" value="1"/>
</dbReference>
<evidence type="ECO:0000313" key="8">
    <source>
        <dbReference type="EMBL" id="ORA82726.1"/>
    </source>
</evidence>
<dbReference type="InterPro" id="IPR029045">
    <property type="entry name" value="ClpP/crotonase-like_dom_sf"/>
</dbReference>
<dbReference type="InterPro" id="IPR018376">
    <property type="entry name" value="Enoyl-CoA_hyd/isom_CS"/>
</dbReference>
<evidence type="ECO:0000256" key="7">
    <source>
        <dbReference type="RuleBase" id="RU003707"/>
    </source>
</evidence>
<comment type="caution">
    <text evidence="8">The sequence shown here is derived from an EMBL/GenBank/DDBJ whole genome shotgun (WGS) entry which is preliminary data.</text>
</comment>
<evidence type="ECO:0000256" key="3">
    <source>
        <dbReference type="ARBA" id="ARBA00022832"/>
    </source>
</evidence>
<evidence type="ECO:0000313" key="9">
    <source>
        <dbReference type="Proteomes" id="UP000243140"/>
    </source>
</evidence>
<dbReference type="InterPro" id="IPR001753">
    <property type="entry name" value="Enoyl-CoA_hydra/iso"/>
</dbReference>
<proteinExistence type="inferred from homology"/>
<evidence type="ECO:0000256" key="4">
    <source>
        <dbReference type="ARBA" id="ARBA00023098"/>
    </source>
</evidence>
<comment type="catalytic activity">
    <reaction evidence="5">
        <text>a (3S)-3-hydroxyacyl-CoA = a (2E)-enoyl-CoA + H2O</text>
        <dbReference type="Rhea" id="RHEA:16105"/>
        <dbReference type="ChEBI" id="CHEBI:15377"/>
        <dbReference type="ChEBI" id="CHEBI:57318"/>
        <dbReference type="ChEBI" id="CHEBI:58856"/>
        <dbReference type="EC" id="4.2.1.17"/>
    </reaction>
</comment>
<evidence type="ECO:0000256" key="1">
    <source>
        <dbReference type="ARBA" id="ARBA00002994"/>
    </source>
</evidence>
<dbReference type="Pfam" id="PF00378">
    <property type="entry name" value="ECH_1"/>
    <property type="match status" value="1"/>
</dbReference>
<dbReference type="SUPFAM" id="SSF52096">
    <property type="entry name" value="ClpP/crotonase"/>
    <property type="match status" value="1"/>
</dbReference>
<comment type="function">
    <text evidence="1">Could possibly oxidize fatty acids using specific components.</text>
</comment>
<dbReference type="Proteomes" id="UP000243140">
    <property type="component" value="Unassembled WGS sequence"/>
</dbReference>
<reference evidence="8 9" key="1">
    <citation type="submission" date="2017-02" db="EMBL/GenBank/DDBJ databases">
        <title>The new phylogeny of genus Mycobacterium.</title>
        <authorList>
            <person name="Tortoli E."/>
            <person name="Trovato A."/>
            <person name="Cirillo D.M."/>
        </authorList>
    </citation>
    <scope>NUCLEOTIDE SEQUENCE [LARGE SCALE GENOMIC DNA]</scope>
    <source>
        <strain evidence="8 9">IP1130001</strain>
    </source>
</reference>
<keyword evidence="4" id="KW-0443">Lipid metabolism</keyword>
<comment type="similarity">
    <text evidence="2 7">Belongs to the enoyl-CoA hydratase/isomerase family.</text>
</comment>
<protein>
    <submittedName>
        <fullName evidence="8">Enoyl-CoA hydratase</fullName>
    </submittedName>
</protein>
<comment type="catalytic activity">
    <reaction evidence="6">
        <text>a 4-saturated-(3S)-3-hydroxyacyl-CoA = a (3E)-enoyl-CoA + H2O</text>
        <dbReference type="Rhea" id="RHEA:20724"/>
        <dbReference type="ChEBI" id="CHEBI:15377"/>
        <dbReference type="ChEBI" id="CHEBI:58521"/>
        <dbReference type="ChEBI" id="CHEBI:137480"/>
        <dbReference type="EC" id="4.2.1.17"/>
    </reaction>
</comment>
<dbReference type="CDD" id="cd06558">
    <property type="entry name" value="crotonase-like"/>
    <property type="match status" value="1"/>
</dbReference>
<dbReference type="EMBL" id="MVHV01000009">
    <property type="protein sequence ID" value="ORA82726.1"/>
    <property type="molecule type" value="Genomic_DNA"/>
</dbReference>
<gene>
    <name evidence="8" type="ORF">BST29_10690</name>
</gene>
<keyword evidence="3" id="KW-0276">Fatty acid metabolism</keyword>
<sequence length="259" mass="27330">MTECTKARIEYRDNGIRILVLDDPGKRNAIGPDMRQDLLCAADTLAADADARCLVVTGAGSSFCAGADLMAIFGADDATPSALRDRQISYYDSFLWLRRLAYPTVAAVNGYAIGAGLNLALACDITIAGPGARFGATFAKLGLHPGGGCTYFLTRKLGKSRALHTLLLGRTLGGEEAHQQGLADYYAEDPLSEAFAFAAAVADLQPSLARDIKQAVNLAGEHSFDVTMGFEAWAQAASSYNAGVQEAIRAAGRSTVSRD</sequence>
<evidence type="ECO:0000256" key="2">
    <source>
        <dbReference type="ARBA" id="ARBA00005254"/>
    </source>
</evidence>
<evidence type="ECO:0000256" key="5">
    <source>
        <dbReference type="ARBA" id="ARBA00023709"/>
    </source>
</evidence>
<dbReference type="PROSITE" id="PS00166">
    <property type="entry name" value="ENOYL_COA_HYDRATASE"/>
    <property type="match status" value="1"/>
</dbReference>
<organism evidence="8 9">
    <name type="scientific">Mycobacterium malmoense</name>
    <dbReference type="NCBI Taxonomy" id="1780"/>
    <lineage>
        <taxon>Bacteria</taxon>
        <taxon>Bacillati</taxon>
        <taxon>Actinomycetota</taxon>
        <taxon>Actinomycetes</taxon>
        <taxon>Mycobacteriales</taxon>
        <taxon>Mycobacteriaceae</taxon>
        <taxon>Mycobacterium</taxon>
    </lineage>
</organism>
<name>A0ABX3SU99_MYCMA</name>
<accession>A0ABX3SU99</accession>
<dbReference type="Gene3D" id="3.90.226.10">
    <property type="entry name" value="2-enoyl-CoA Hydratase, Chain A, domain 1"/>
    <property type="match status" value="1"/>
</dbReference>
<keyword evidence="9" id="KW-1185">Reference proteome</keyword>